<keyword evidence="3" id="KW-0862">Zinc</keyword>
<proteinExistence type="predicted"/>
<evidence type="ECO:0000259" key="5">
    <source>
        <dbReference type="PROSITE" id="PS50865"/>
    </source>
</evidence>
<dbReference type="Gene3D" id="6.10.140.2220">
    <property type="match status" value="1"/>
</dbReference>
<dbReference type="HOGENOM" id="CLU_1402889_0_0_1"/>
<evidence type="ECO:0000313" key="6">
    <source>
        <dbReference type="EMBL" id="KIP07092.1"/>
    </source>
</evidence>
<keyword evidence="7" id="KW-1185">Reference proteome</keyword>
<dbReference type="EMBL" id="KN840504">
    <property type="protein sequence ID" value="KIP07092.1"/>
    <property type="molecule type" value="Genomic_DNA"/>
</dbReference>
<evidence type="ECO:0000256" key="1">
    <source>
        <dbReference type="ARBA" id="ARBA00022723"/>
    </source>
</evidence>
<protein>
    <recommendedName>
        <fullName evidence="5">MYND-type domain-containing protein</fullName>
    </recommendedName>
</protein>
<reference evidence="6 7" key="1">
    <citation type="journal article" date="2014" name="PLoS Genet.">
        <title>Analysis of the Phlebiopsis gigantea genome, transcriptome and secretome provides insight into its pioneer colonization strategies of wood.</title>
        <authorList>
            <person name="Hori C."/>
            <person name="Ishida T."/>
            <person name="Igarashi K."/>
            <person name="Samejima M."/>
            <person name="Suzuki H."/>
            <person name="Master E."/>
            <person name="Ferreira P."/>
            <person name="Ruiz-Duenas F.J."/>
            <person name="Held B."/>
            <person name="Canessa P."/>
            <person name="Larrondo L.F."/>
            <person name="Schmoll M."/>
            <person name="Druzhinina I.S."/>
            <person name="Kubicek C.P."/>
            <person name="Gaskell J.A."/>
            <person name="Kersten P."/>
            <person name="St John F."/>
            <person name="Glasner J."/>
            <person name="Sabat G."/>
            <person name="Splinter BonDurant S."/>
            <person name="Syed K."/>
            <person name="Yadav J."/>
            <person name="Mgbeahuruike A.C."/>
            <person name="Kovalchuk A."/>
            <person name="Asiegbu F.O."/>
            <person name="Lackner G."/>
            <person name="Hoffmeister D."/>
            <person name="Rencoret J."/>
            <person name="Gutierrez A."/>
            <person name="Sun H."/>
            <person name="Lindquist E."/>
            <person name="Barry K."/>
            <person name="Riley R."/>
            <person name="Grigoriev I.V."/>
            <person name="Henrissat B."/>
            <person name="Kues U."/>
            <person name="Berka R.M."/>
            <person name="Martinez A.T."/>
            <person name="Covert S.F."/>
            <person name="Blanchette R.A."/>
            <person name="Cullen D."/>
        </authorList>
    </citation>
    <scope>NUCLEOTIDE SEQUENCE [LARGE SCALE GENOMIC DNA]</scope>
    <source>
        <strain evidence="6 7">11061_1 CR5-6</strain>
    </source>
</reference>
<accession>A0A0C3S812</accession>
<evidence type="ECO:0000256" key="3">
    <source>
        <dbReference type="ARBA" id="ARBA00022833"/>
    </source>
</evidence>
<sequence length="207" mass="23529">MFRGADSMVFLFSALLQERPRLVIFERHIHSFFSILAPRMVSTLVGHTDPSEIKRLPEALEICYQLLRNCLANQEPRHRPDDIYIIREHSSITWRAFSSKINQALRAIDQSTENRAIFQHWAEIGKLLDSVEPEGQVAYCFPPVKRCGWELCPCSVHHPAHCLRVCKGCWAVAYCNASCQQSAWKEGGHRNICPGNRGRGSEISAAI</sequence>
<gene>
    <name evidence="6" type="ORF">PHLGIDRAFT_19272</name>
</gene>
<dbReference type="GO" id="GO:0008270">
    <property type="term" value="F:zinc ion binding"/>
    <property type="evidence" value="ECO:0007669"/>
    <property type="project" value="UniProtKB-KW"/>
</dbReference>
<dbReference type="PROSITE" id="PS50865">
    <property type="entry name" value="ZF_MYND_2"/>
    <property type="match status" value="1"/>
</dbReference>
<dbReference type="InterPro" id="IPR002893">
    <property type="entry name" value="Znf_MYND"/>
</dbReference>
<evidence type="ECO:0000256" key="4">
    <source>
        <dbReference type="PROSITE-ProRule" id="PRU00134"/>
    </source>
</evidence>
<name>A0A0C3S812_PHLG1</name>
<feature type="domain" description="MYND-type" evidence="5">
    <location>
        <begin position="144"/>
        <end position="193"/>
    </location>
</feature>
<keyword evidence="2 4" id="KW-0863">Zinc-finger</keyword>
<evidence type="ECO:0000313" key="7">
    <source>
        <dbReference type="Proteomes" id="UP000053257"/>
    </source>
</evidence>
<dbReference type="AlphaFoldDB" id="A0A0C3S812"/>
<dbReference type="PROSITE" id="PS01360">
    <property type="entry name" value="ZF_MYND_1"/>
    <property type="match status" value="1"/>
</dbReference>
<evidence type="ECO:0000256" key="2">
    <source>
        <dbReference type="ARBA" id="ARBA00022771"/>
    </source>
</evidence>
<organism evidence="6 7">
    <name type="scientific">Phlebiopsis gigantea (strain 11061_1 CR5-6)</name>
    <name type="common">White-rot fungus</name>
    <name type="synonym">Peniophora gigantea</name>
    <dbReference type="NCBI Taxonomy" id="745531"/>
    <lineage>
        <taxon>Eukaryota</taxon>
        <taxon>Fungi</taxon>
        <taxon>Dikarya</taxon>
        <taxon>Basidiomycota</taxon>
        <taxon>Agaricomycotina</taxon>
        <taxon>Agaricomycetes</taxon>
        <taxon>Polyporales</taxon>
        <taxon>Phanerochaetaceae</taxon>
        <taxon>Phlebiopsis</taxon>
    </lineage>
</organism>
<dbReference type="SUPFAM" id="SSF144232">
    <property type="entry name" value="HIT/MYND zinc finger-like"/>
    <property type="match status" value="1"/>
</dbReference>
<dbReference type="OrthoDB" id="2804601at2759"/>
<keyword evidence="1" id="KW-0479">Metal-binding</keyword>
<dbReference type="Proteomes" id="UP000053257">
    <property type="component" value="Unassembled WGS sequence"/>
</dbReference>